<organism evidence="7 8">
    <name type="scientific">Andreprevotia lacus DSM 23236</name>
    <dbReference type="NCBI Taxonomy" id="1121001"/>
    <lineage>
        <taxon>Bacteria</taxon>
        <taxon>Pseudomonadati</taxon>
        <taxon>Pseudomonadota</taxon>
        <taxon>Betaproteobacteria</taxon>
        <taxon>Neisseriales</taxon>
        <taxon>Chitinibacteraceae</taxon>
        <taxon>Andreprevotia</taxon>
    </lineage>
</organism>
<comment type="catalytic activity">
    <reaction evidence="1">
        <text>a 1,2-diacyl-sn-glycero-3-phospho-(1D-myo-inositol) = 1D-myo-inositol 1,2-cyclic phosphate + a 1,2-diacyl-sn-glycerol</text>
        <dbReference type="Rhea" id="RHEA:17093"/>
        <dbReference type="ChEBI" id="CHEBI:17815"/>
        <dbReference type="ChEBI" id="CHEBI:57880"/>
        <dbReference type="ChEBI" id="CHEBI:58484"/>
        <dbReference type="EC" id="4.6.1.13"/>
    </reaction>
</comment>
<dbReference type="SUPFAM" id="SSF51695">
    <property type="entry name" value="PLC-like phosphodiesterases"/>
    <property type="match status" value="1"/>
</dbReference>
<feature type="domain" description="Phosphatidylinositol-specific phospholipase C X" evidence="6">
    <location>
        <begin position="20"/>
        <end position="169"/>
    </location>
</feature>
<dbReference type="GO" id="GO:0008081">
    <property type="term" value="F:phosphoric diester hydrolase activity"/>
    <property type="evidence" value="ECO:0007669"/>
    <property type="project" value="InterPro"/>
</dbReference>
<gene>
    <name evidence="7" type="ORF">SAMN02745857_00522</name>
</gene>
<dbReference type="Gene3D" id="3.20.20.190">
    <property type="entry name" value="Phosphatidylinositol (PI) phosphodiesterase"/>
    <property type="match status" value="1"/>
</dbReference>
<dbReference type="OrthoDB" id="7191982at2"/>
<evidence type="ECO:0000313" key="8">
    <source>
        <dbReference type="Proteomes" id="UP000192761"/>
    </source>
</evidence>
<keyword evidence="8" id="KW-1185">Reference proteome</keyword>
<dbReference type="Pfam" id="PF00388">
    <property type="entry name" value="PI-PLC-X"/>
    <property type="match status" value="1"/>
</dbReference>
<dbReference type="PANTHER" id="PTHR13593">
    <property type="match status" value="1"/>
</dbReference>
<accession>A0A1W1X380</accession>
<dbReference type="InterPro" id="IPR017946">
    <property type="entry name" value="PLC-like_Pdiesterase_TIM-brl"/>
</dbReference>
<dbReference type="PROSITE" id="PS50007">
    <property type="entry name" value="PIPLC_X_DOMAIN"/>
    <property type="match status" value="1"/>
</dbReference>
<evidence type="ECO:0000313" key="7">
    <source>
        <dbReference type="EMBL" id="SMC18293.1"/>
    </source>
</evidence>
<protein>
    <recommendedName>
        <fullName evidence="3">1-phosphatidylinositol phosphodiesterase</fullName>
        <ecNumber evidence="2">4.6.1.13</ecNumber>
    </recommendedName>
    <alternativeName>
        <fullName evidence="4">Phosphatidylinositol diacylglycerol-lyase</fullName>
    </alternativeName>
    <alternativeName>
        <fullName evidence="5">Phosphatidylinositol-specific phospholipase C</fullName>
    </alternativeName>
</protein>
<dbReference type="PANTHER" id="PTHR13593:SF113">
    <property type="entry name" value="SI:DKEY-266F7.9"/>
    <property type="match status" value="1"/>
</dbReference>
<dbReference type="STRING" id="1121001.SAMN02745857_00522"/>
<evidence type="ECO:0000256" key="3">
    <source>
        <dbReference type="ARBA" id="ARBA00019758"/>
    </source>
</evidence>
<dbReference type="GO" id="GO:0004436">
    <property type="term" value="F:phosphatidylinositol diacylglycerol-lyase activity"/>
    <property type="evidence" value="ECO:0007669"/>
    <property type="project" value="UniProtKB-EC"/>
</dbReference>
<name>A0A1W1X380_9NEIS</name>
<dbReference type="CDD" id="cd08586">
    <property type="entry name" value="PI-PLCc_BcPLC_like"/>
    <property type="match status" value="1"/>
</dbReference>
<dbReference type="GO" id="GO:0006629">
    <property type="term" value="P:lipid metabolic process"/>
    <property type="evidence" value="ECO:0007669"/>
    <property type="project" value="InterPro"/>
</dbReference>
<dbReference type="AlphaFoldDB" id="A0A1W1X380"/>
<reference evidence="7 8" key="1">
    <citation type="submission" date="2017-04" db="EMBL/GenBank/DDBJ databases">
        <authorList>
            <person name="Afonso C.L."/>
            <person name="Miller P.J."/>
            <person name="Scott M.A."/>
            <person name="Spackman E."/>
            <person name="Goraichik I."/>
            <person name="Dimitrov K.M."/>
            <person name="Suarez D.L."/>
            <person name="Swayne D.E."/>
        </authorList>
    </citation>
    <scope>NUCLEOTIDE SEQUENCE [LARGE SCALE GENOMIC DNA]</scope>
    <source>
        <strain evidence="7 8">DSM 23236</strain>
    </source>
</reference>
<proteinExistence type="predicted"/>
<dbReference type="InterPro" id="IPR000909">
    <property type="entry name" value="PLipase_C_PInositol-sp_X_dom"/>
</dbReference>
<evidence type="ECO:0000256" key="5">
    <source>
        <dbReference type="ARBA" id="ARBA00030782"/>
    </source>
</evidence>
<evidence type="ECO:0000256" key="2">
    <source>
        <dbReference type="ARBA" id="ARBA00012581"/>
    </source>
</evidence>
<dbReference type="InterPro" id="IPR051057">
    <property type="entry name" value="PI-PLC_domain"/>
</dbReference>
<dbReference type="SMART" id="SM00148">
    <property type="entry name" value="PLCXc"/>
    <property type="match status" value="1"/>
</dbReference>
<dbReference type="EMBL" id="FWXD01000002">
    <property type="protein sequence ID" value="SMC18293.1"/>
    <property type="molecule type" value="Genomic_DNA"/>
</dbReference>
<sequence length="323" mass="35057">MSAQTQGAYSGDLSSWMSGLDNALTMAQLSVPGTHDSGTQKVSPGPYHTQNFSIAQQLADGIRFLDIRLTKNSAKTADDPLQVNHANVSCGITFGDVLNDCNAFLSANPSEAVFMLVNDASGSATDDTVYQGFQTYLGNSAYQNLFCLSTTSTLLPLAQLRGKIVLLRRFFAPASAELGLNLQQQSKTFEGVGWPNSYSETFNTTTPDGKTSLHIEDQYNTHDTGKKMTAVSTALDKAAGNPADGKLYITFNSIAYYMTHTPYQYAWSVKDAMNPSLQAYFADEYAQKPGKARLGFVVLDFYNNETGHLDNSNVNTVISSNFA</sequence>
<dbReference type="EC" id="4.6.1.13" evidence="2"/>
<evidence type="ECO:0000259" key="6">
    <source>
        <dbReference type="SMART" id="SM00148"/>
    </source>
</evidence>
<evidence type="ECO:0000256" key="4">
    <source>
        <dbReference type="ARBA" id="ARBA00030474"/>
    </source>
</evidence>
<dbReference type="Proteomes" id="UP000192761">
    <property type="component" value="Unassembled WGS sequence"/>
</dbReference>
<evidence type="ECO:0000256" key="1">
    <source>
        <dbReference type="ARBA" id="ARBA00001316"/>
    </source>
</evidence>